<dbReference type="Pfam" id="PF05545">
    <property type="entry name" value="FixQ"/>
    <property type="match status" value="1"/>
</dbReference>
<dbReference type="InterPro" id="IPR008621">
    <property type="entry name" value="Cbb3-typ_cyt_oxidase_comp"/>
</dbReference>
<reference evidence="3" key="1">
    <citation type="journal article" date="2019" name="Int. J. Syst. Evol. Microbiol.">
        <title>The Global Catalogue of Microorganisms (GCM) 10K type strain sequencing project: providing services to taxonomists for standard genome sequencing and annotation.</title>
        <authorList>
            <consortium name="The Broad Institute Genomics Platform"/>
            <consortium name="The Broad Institute Genome Sequencing Center for Infectious Disease"/>
            <person name="Wu L."/>
            <person name="Ma J."/>
        </authorList>
    </citation>
    <scope>NUCLEOTIDE SEQUENCE [LARGE SCALE GENOMIC DNA]</scope>
    <source>
        <strain evidence="3">KCTC 42083</strain>
    </source>
</reference>
<name>A0A8H9IL82_9BURK</name>
<keyword evidence="1" id="KW-1133">Transmembrane helix</keyword>
<feature type="transmembrane region" description="Helical" evidence="1">
    <location>
        <begin position="6"/>
        <end position="25"/>
    </location>
</feature>
<dbReference type="CDD" id="cd01324">
    <property type="entry name" value="cbb3_Oxidase_CcoQ"/>
    <property type="match status" value="1"/>
</dbReference>
<proteinExistence type="predicted"/>
<accession>A0A8H9IL82</accession>
<protein>
    <submittedName>
        <fullName evidence="2">Cytochrome oxidase</fullName>
    </submittedName>
</protein>
<evidence type="ECO:0000313" key="2">
    <source>
        <dbReference type="EMBL" id="GHC38211.1"/>
    </source>
</evidence>
<sequence length="58" mass="6283">MVAIINAVMTTLAMVTFLGICWWAFSRGRRQANEEAALLPFALPDEGSNDKNPGGSNE</sequence>
<dbReference type="AlphaFoldDB" id="A0A8H9IL82"/>
<keyword evidence="1" id="KW-0812">Transmembrane</keyword>
<dbReference type="EMBL" id="BMZN01000001">
    <property type="protein sequence ID" value="GHC38211.1"/>
    <property type="molecule type" value="Genomic_DNA"/>
</dbReference>
<evidence type="ECO:0000256" key="1">
    <source>
        <dbReference type="SAM" id="Phobius"/>
    </source>
</evidence>
<dbReference type="RefSeq" id="WP_189390896.1">
    <property type="nucleotide sequence ID" value="NZ_BMZN01000001.1"/>
</dbReference>
<keyword evidence="1" id="KW-0472">Membrane</keyword>
<dbReference type="Proteomes" id="UP000608923">
    <property type="component" value="Unassembled WGS sequence"/>
</dbReference>
<comment type="caution">
    <text evidence="2">The sequence shown here is derived from an EMBL/GenBank/DDBJ whole genome shotgun (WGS) entry which is preliminary data.</text>
</comment>
<evidence type="ECO:0000313" key="3">
    <source>
        <dbReference type="Proteomes" id="UP000608923"/>
    </source>
</evidence>
<keyword evidence="3" id="KW-1185">Reference proteome</keyword>
<gene>
    <name evidence="2" type="ORF">GCM10010096_04910</name>
</gene>
<organism evidence="2 3">
    <name type="scientific">Alcaligenes pakistanensis</name>
    <dbReference type="NCBI Taxonomy" id="1482717"/>
    <lineage>
        <taxon>Bacteria</taxon>
        <taxon>Pseudomonadati</taxon>
        <taxon>Pseudomonadota</taxon>
        <taxon>Betaproteobacteria</taxon>
        <taxon>Burkholderiales</taxon>
        <taxon>Alcaligenaceae</taxon>
        <taxon>Alcaligenes</taxon>
    </lineage>
</organism>